<reference evidence="2 3" key="1">
    <citation type="submission" date="2024-03" db="EMBL/GenBank/DDBJ databases">
        <title>Novel species of the genus Variovorax.</title>
        <authorList>
            <person name="Liu Q."/>
            <person name="Xin Y.-H."/>
        </authorList>
    </citation>
    <scope>NUCLEOTIDE SEQUENCE [LARGE SCALE GENOMIC DNA]</scope>
    <source>
        <strain evidence="2 3">KACC 18901</strain>
    </source>
</reference>
<feature type="transmembrane region" description="Helical" evidence="1">
    <location>
        <begin position="77"/>
        <end position="94"/>
    </location>
</feature>
<name>A0ABU8XFK8_9BURK</name>
<evidence type="ECO:0000313" key="2">
    <source>
        <dbReference type="EMBL" id="MEJ8858625.1"/>
    </source>
</evidence>
<keyword evidence="1" id="KW-0472">Membrane</keyword>
<proteinExistence type="predicted"/>
<accession>A0ABU8XFK8</accession>
<gene>
    <name evidence="2" type="ORF">WKW79_28910</name>
</gene>
<dbReference type="RefSeq" id="WP_340338685.1">
    <property type="nucleotide sequence ID" value="NZ_JBBKZS010000018.1"/>
</dbReference>
<evidence type="ECO:0000256" key="1">
    <source>
        <dbReference type="SAM" id="Phobius"/>
    </source>
</evidence>
<sequence>MVKSLMVGASGAFVLVLIGSLFAGGGDAIRAMFGRPTDNHFAYVAIALFSYLAGQLSVNGASSSGRFDADLLDTSRLQWLATVAFLAIYIWINRDMVQSQAQLVDGILRCAASLLVWAFVVLMPWAAIEKASAKERRP</sequence>
<comment type="caution">
    <text evidence="2">The sequence shown here is derived from an EMBL/GenBank/DDBJ whole genome shotgun (WGS) entry which is preliminary data.</text>
</comment>
<evidence type="ECO:0000313" key="3">
    <source>
        <dbReference type="Proteomes" id="UP001367030"/>
    </source>
</evidence>
<dbReference type="EMBL" id="JBBKZS010000018">
    <property type="protein sequence ID" value="MEJ8858625.1"/>
    <property type="molecule type" value="Genomic_DNA"/>
</dbReference>
<keyword evidence="1" id="KW-0812">Transmembrane</keyword>
<protein>
    <submittedName>
        <fullName evidence="2">Uncharacterized protein</fullName>
    </submittedName>
</protein>
<keyword evidence="1" id="KW-1133">Transmembrane helix</keyword>
<feature type="transmembrane region" description="Helical" evidence="1">
    <location>
        <begin position="106"/>
        <end position="128"/>
    </location>
</feature>
<keyword evidence="3" id="KW-1185">Reference proteome</keyword>
<dbReference type="Proteomes" id="UP001367030">
    <property type="component" value="Unassembled WGS sequence"/>
</dbReference>
<feature type="transmembrane region" description="Helical" evidence="1">
    <location>
        <begin position="39"/>
        <end position="56"/>
    </location>
</feature>
<organism evidence="2 3">
    <name type="scientific">Variovorax robiniae</name>
    <dbReference type="NCBI Taxonomy" id="1836199"/>
    <lineage>
        <taxon>Bacteria</taxon>
        <taxon>Pseudomonadati</taxon>
        <taxon>Pseudomonadota</taxon>
        <taxon>Betaproteobacteria</taxon>
        <taxon>Burkholderiales</taxon>
        <taxon>Comamonadaceae</taxon>
        <taxon>Variovorax</taxon>
    </lineage>
</organism>